<dbReference type="EMBL" id="BARV01006229">
    <property type="protein sequence ID" value="GAI09912.1"/>
    <property type="molecule type" value="Genomic_DNA"/>
</dbReference>
<organism evidence="2">
    <name type="scientific">marine sediment metagenome</name>
    <dbReference type="NCBI Taxonomy" id="412755"/>
    <lineage>
        <taxon>unclassified sequences</taxon>
        <taxon>metagenomes</taxon>
        <taxon>ecological metagenomes</taxon>
    </lineage>
</organism>
<feature type="compositionally biased region" description="Gly residues" evidence="1">
    <location>
        <begin position="319"/>
        <end position="340"/>
    </location>
</feature>
<sequence>RDNFDSDWNGTGDSEYTCTACHNVHGPPNQAMIRHGELIDKVPALNFTYLPPGADLQNSIGGKIDWDGHQLSQNGVCSACHGVISYYRTPYVAPKVIYPKADPGTVLLEGADQDVLLTCTVLDHDNNLESVIIDLSPIDGSSTQTMYDNGTNGDISTGDNIYSFRAAVPVAAGSGSKSLQITAADVSGQSNQAEIMLQVLVVVAGEIVWEAGTQDITLSNDLNIAGSLTIGNGDTLTASAGLTVGTTLTVNSGGTLVLVGDCSNINEAAGGSAANPYGSGPTITASDIVIASGGSINANGKGFAAQRGPGKGSHSSFRGSGGGYGGTGGDSSSGASGGSAYGSPSPPTALGSGGGYSSYAGPGGGAIKLAATGTITVDGTLSANGGNGWYGAGCYGGGGSGGSIWISSGTLTGSGKICATGGNGASESFV</sequence>
<proteinExistence type="predicted"/>
<evidence type="ECO:0000256" key="1">
    <source>
        <dbReference type="SAM" id="MobiDB-lite"/>
    </source>
</evidence>
<name>X1KS44_9ZZZZ</name>
<gene>
    <name evidence="2" type="ORF">S06H3_12752</name>
</gene>
<comment type="caution">
    <text evidence="2">The sequence shown here is derived from an EMBL/GenBank/DDBJ whole genome shotgun (WGS) entry which is preliminary data.</text>
</comment>
<feature type="non-terminal residue" evidence="2">
    <location>
        <position position="1"/>
    </location>
</feature>
<reference evidence="2" key="1">
    <citation type="journal article" date="2014" name="Front. Microbiol.">
        <title>High frequency of phylogenetically diverse reductive dehalogenase-homologous genes in deep subseafloor sedimentary metagenomes.</title>
        <authorList>
            <person name="Kawai M."/>
            <person name="Futagami T."/>
            <person name="Toyoda A."/>
            <person name="Takaki Y."/>
            <person name="Nishi S."/>
            <person name="Hori S."/>
            <person name="Arai W."/>
            <person name="Tsubouchi T."/>
            <person name="Morono Y."/>
            <person name="Uchiyama I."/>
            <person name="Ito T."/>
            <person name="Fujiyama A."/>
            <person name="Inagaki F."/>
            <person name="Takami H."/>
        </authorList>
    </citation>
    <scope>NUCLEOTIDE SEQUENCE</scope>
    <source>
        <strain evidence="2">Expedition CK06-06</strain>
    </source>
</reference>
<dbReference type="SUPFAM" id="SSF48695">
    <property type="entry name" value="Multiheme cytochromes"/>
    <property type="match status" value="1"/>
</dbReference>
<dbReference type="AlphaFoldDB" id="X1KS44"/>
<evidence type="ECO:0000313" key="2">
    <source>
        <dbReference type="EMBL" id="GAI09912.1"/>
    </source>
</evidence>
<dbReference type="InterPro" id="IPR036280">
    <property type="entry name" value="Multihaem_cyt_sf"/>
</dbReference>
<feature type="region of interest" description="Disordered" evidence="1">
    <location>
        <begin position="301"/>
        <end position="346"/>
    </location>
</feature>
<protein>
    <submittedName>
        <fullName evidence="2">Uncharacterized protein</fullName>
    </submittedName>
</protein>
<accession>X1KS44</accession>